<dbReference type="GO" id="GO:0030170">
    <property type="term" value="F:pyridoxal phosphate binding"/>
    <property type="evidence" value="ECO:0007669"/>
    <property type="project" value="TreeGrafter"/>
</dbReference>
<dbReference type="PANTHER" id="PTHR30244">
    <property type="entry name" value="TRANSAMINASE"/>
    <property type="match status" value="1"/>
</dbReference>
<evidence type="ECO:0000313" key="4">
    <source>
        <dbReference type="Proteomes" id="UP000076404"/>
    </source>
</evidence>
<dbReference type="InterPro" id="IPR015424">
    <property type="entry name" value="PyrdxlP-dep_Trfase"/>
</dbReference>
<dbReference type="InterPro" id="IPR000653">
    <property type="entry name" value="DegT/StrS_aminotransferase"/>
</dbReference>
<dbReference type="InterPro" id="IPR015421">
    <property type="entry name" value="PyrdxlP-dep_Trfase_major"/>
</dbReference>
<dbReference type="KEGG" id="gph:GEMMAAP_03540"/>
<dbReference type="AlphaFoldDB" id="A0A143BGH8"/>
<proteinExistence type="inferred from homology"/>
<gene>
    <name evidence="3" type="ORF">GEMMAAP_03540</name>
</gene>
<comment type="similarity">
    <text evidence="2">Belongs to the DegT/DnrJ/EryC1 family.</text>
</comment>
<dbReference type="PANTHER" id="PTHR30244:SF36">
    <property type="entry name" value="3-OXO-GLUCOSE-6-PHOSPHATE:GLUTAMATE AMINOTRANSFERASE"/>
    <property type="match status" value="1"/>
</dbReference>
<dbReference type="GO" id="GO:0008483">
    <property type="term" value="F:transaminase activity"/>
    <property type="evidence" value="ECO:0007669"/>
    <property type="project" value="TreeGrafter"/>
</dbReference>
<dbReference type="Pfam" id="PF01041">
    <property type="entry name" value="DegT_DnrJ_EryC1"/>
    <property type="match status" value="1"/>
</dbReference>
<keyword evidence="1 2" id="KW-0663">Pyridoxal phosphate</keyword>
<reference evidence="3 4" key="1">
    <citation type="journal article" date="2014" name="Proc. Natl. Acad. Sci. U.S.A.">
        <title>Functional type 2 photosynthetic reaction centers found in the rare bacterial phylum Gemmatimonadetes.</title>
        <authorList>
            <person name="Zeng Y."/>
            <person name="Feng F."/>
            <person name="Medova H."/>
            <person name="Dean J."/>
            <person name="Koblizek M."/>
        </authorList>
    </citation>
    <scope>NUCLEOTIDE SEQUENCE [LARGE SCALE GENOMIC DNA]</scope>
    <source>
        <strain evidence="3 4">AP64</strain>
    </source>
</reference>
<dbReference type="Proteomes" id="UP000076404">
    <property type="component" value="Chromosome"/>
</dbReference>
<keyword evidence="4" id="KW-1185">Reference proteome</keyword>
<dbReference type="STRING" id="1379270.GEMMAAP_03540"/>
<evidence type="ECO:0008006" key="5">
    <source>
        <dbReference type="Google" id="ProtNLM"/>
    </source>
</evidence>
<name>A0A143BGH8_9BACT</name>
<protein>
    <recommendedName>
        <fullName evidence="5">DegT/DnrJ/EryC1/StrS aminotransferase</fullName>
    </recommendedName>
</protein>
<dbReference type="EMBL" id="CP011454">
    <property type="protein sequence ID" value="AMW04158.1"/>
    <property type="molecule type" value="Genomic_DNA"/>
</dbReference>
<dbReference type="Gene3D" id="3.40.640.10">
    <property type="entry name" value="Type I PLP-dependent aspartate aminotransferase-like (Major domain)"/>
    <property type="match status" value="1"/>
</dbReference>
<evidence type="ECO:0000313" key="3">
    <source>
        <dbReference type="EMBL" id="AMW04158.1"/>
    </source>
</evidence>
<sequence>MLGLLIGPKQHAHATSALPQLLLPLLGASQAVLCDSGTSALRIALQSTGRVGAVAMPGFGCFDLATAAIGAGVAVCLYDIDPNTLAPDLDSLESVLQNGASTVVAASLFGYAPPMPAIRALCDRYGAFLIEDIAQGAGASVNDMVLGSWGDAAVLSFGRGKGTGGAGGGAVVFRQPVHADRYPALGVVPSARTGLAALVAQQVLSHPMLFRLPSLLPWLQLGATVYHEPWPPTGITEAQAWLAEQSLEQQARLTAQRRAVASDIFRALKMSGNEEQAIRVLPGAQPGYLRFALHLESEGVEQLWAWGCRRSYPVALSQLPPLLPSITGQPAIPGALEAVRSIATLPTHRHVSPADLKRLEKVLSRPLRLFS</sequence>
<reference evidence="3 4" key="2">
    <citation type="journal article" date="2016" name="Environ. Microbiol. Rep.">
        <title>Metagenomic evidence for the presence of phototrophic Gemmatimonadetes bacteria in diverse environments.</title>
        <authorList>
            <person name="Zeng Y."/>
            <person name="Baumbach J."/>
            <person name="Barbosa E.G."/>
            <person name="Azevedo V."/>
            <person name="Zhang C."/>
            <person name="Koblizek M."/>
        </authorList>
    </citation>
    <scope>NUCLEOTIDE SEQUENCE [LARGE SCALE GENOMIC DNA]</scope>
    <source>
        <strain evidence="3 4">AP64</strain>
    </source>
</reference>
<evidence type="ECO:0000256" key="2">
    <source>
        <dbReference type="RuleBase" id="RU004508"/>
    </source>
</evidence>
<dbReference type="SUPFAM" id="SSF53383">
    <property type="entry name" value="PLP-dependent transferases"/>
    <property type="match status" value="1"/>
</dbReference>
<organism evidence="3 4">
    <name type="scientific">Gemmatimonas phototrophica</name>
    <dbReference type="NCBI Taxonomy" id="1379270"/>
    <lineage>
        <taxon>Bacteria</taxon>
        <taxon>Pseudomonadati</taxon>
        <taxon>Gemmatimonadota</taxon>
        <taxon>Gemmatimonadia</taxon>
        <taxon>Gemmatimonadales</taxon>
        <taxon>Gemmatimonadaceae</taxon>
        <taxon>Gemmatimonas</taxon>
    </lineage>
</organism>
<accession>A0A143BGH8</accession>
<dbReference type="GO" id="GO:0000271">
    <property type="term" value="P:polysaccharide biosynthetic process"/>
    <property type="evidence" value="ECO:0007669"/>
    <property type="project" value="TreeGrafter"/>
</dbReference>
<evidence type="ECO:0000256" key="1">
    <source>
        <dbReference type="ARBA" id="ARBA00022898"/>
    </source>
</evidence>